<keyword evidence="2" id="KW-0805">Transcription regulation</keyword>
<reference evidence="8" key="1">
    <citation type="submission" date="2020-09" db="EMBL/GenBank/DDBJ databases">
        <authorList>
            <person name="Kikuchi T."/>
        </authorList>
    </citation>
    <scope>NUCLEOTIDE SEQUENCE</scope>
    <source>
        <strain evidence="8">Ka4C1</strain>
    </source>
</reference>
<dbReference type="Gene3D" id="1.10.150.830">
    <property type="match status" value="1"/>
</dbReference>
<protein>
    <submittedName>
        <fullName evidence="8">(pine wood nematode) hypothetical protein</fullName>
    </submittedName>
</protein>
<feature type="compositionally biased region" description="Basic and acidic residues" evidence="5">
    <location>
        <begin position="413"/>
        <end position="426"/>
    </location>
</feature>
<comment type="subcellular location">
    <subcellularLocation>
        <location evidence="1">Nucleus</location>
    </subcellularLocation>
</comment>
<evidence type="ECO:0000256" key="5">
    <source>
        <dbReference type="SAM" id="MobiDB-lite"/>
    </source>
</evidence>
<proteinExistence type="predicted"/>
<feature type="domain" description="p53 DNA-binding" evidence="6">
    <location>
        <begin position="428"/>
        <end position="592"/>
    </location>
</feature>
<keyword evidence="9" id="KW-1185">Reference proteome</keyword>
<dbReference type="InterPro" id="IPR012346">
    <property type="entry name" value="p53/RUNT-type_TF_DNA-bd_sf"/>
</dbReference>
<dbReference type="Gene3D" id="2.60.40.720">
    <property type="match status" value="1"/>
</dbReference>
<dbReference type="Proteomes" id="UP000582659">
    <property type="component" value="Unassembled WGS sequence"/>
</dbReference>
<feature type="region of interest" description="Disordered" evidence="5">
    <location>
        <begin position="401"/>
        <end position="426"/>
    </location>
</feature>
<gene>
    <name evidence="8" type="ORF">BXYJ_LOCUS5091</name>
</gene>
<dbReference type="OrthoDB" id="10526518at2759"/>
<evidence type="ECO:0000256" key="4">
    <source>
        <dbReference type="ARBA" id="ARBA00023242"/>
    </source>
</evidence>
<feature type="domain" description="CEP-1 C-terminal SAM" evidence="7">
    <location>
        <begin position="628"/>
        <end position="727"/>
    </location>
</feature>
<dbReference type="EMBL" id="CAJFCV020000002">
    <property type="protein sequence ID" value="CAG9101251.1"/>
    <property type="molecule type" value="Genomic_DNA"/>
</dbReference>
<evidence type="ECO:0000259" key="7">
    <source>
        <dbReference type="Pfam" id="PF21907"/>
    </source>
</evidence>
<keyword evidence="4" id="KW-0539">Nucleus</keyword>
<dbReference type="Pfam" id="PF21907">
    <property type="entry name" value="SAM_CEP-1_C"/>
    <property type="match status" value="1"/>
</dbReference>
<evidence type="ECO:0000256" key="2">
    <source>
        <dbReference type="ARBA" id="ARBA00023015"/>
    </source>
</evidence>
<dbReference type="EMBL" id="CAJFDI010000002">
    <property type="protein sequence ID" value="CAD5217550.1"/>
    <property type="molecule type" value="Genomic_DNA"/>
</dbReference>
<dbReference type="InterPro" id="IPR054106">
    <property type="entry name" value="CEP-1_C"/>
</dbReference>
<dbReference type="Proteomes" id="UP000659654">
    <property type="component" value="Unassembled WGS sequence"/>
</dbReference>
<evidence type="ECO:0000259" key="6">
    <source>
        <dbReference type="Pfam" id="PF00870"/>
    </source>
</evidence>
<comment type="caution">
    <text evidence="8">The sequence shown here is derived from an EMBL/GenBank/DDBJ whole genome shotgun (WGS) entry which is preliminary data.</text>
</comment>
<evidence type="ECO:0000256" key="1">
    <source>
        <dbReference type="ARBA" id="ARBA00004123"/>
    </source>
</evidence>
<dbReference type="Pfam" id="PF00870">
    <property type="entry name" value="P53"/>
    <property type="match status" value="1"/>
</dbReference>
<accession>A0A7I8WY91</accession>
<evidence type="ECO:0000256" key="3">
    <source>
        <dbReference type="ARBA" id="ARBA00023163"/>
    </source>
</evidence>
<evidence type="ECO:0000313" key="8">
    <source>
        <dbReference type="EMBL" id="CAD5217550.1"/>
    </source>
</evidence>
<keyword evidence="3" id="KW-0804">Transcription</keyword>
<dbReference type="GO" id="GO:0000976">
    <property type="term" value="F:transcription cis-regulatory region binding"/>
    <property type="evidence" value="ECO:0007669"/>
    <property type="project" value="InterPro"/>
</dbReference>
<organism evidence="8 9">
    <name type="scientific">Bursaphelenchus xylophilus</name>
    <name type="common">Pinewood nematode worm</name>
    <name type="synonym">Aphelenchoides xylophilus</name>
    <dbReference type="NCBI Taxonomy" id="6326"/>
    <lineage>
        <taxon>Eukaryota</taxon>
        <taxon>Metazoa</taxon>
        <taxon>Ecdysozoa</taxon>
        <taxon>Nematoda</taxon>
        <taxon>Chromadorea</taxon>
        <taxon>Rhabditida</taxon>
        <taxon>Tylenchina</taxon>
        <taxon>Tylenchomorpha</taxon>
        <taxon>Aphelenchoidea</taxon>
        <taxon>Aphelenchoididae</taxon>
        <taxon>Bursaphelenchus</taxon>
    </lineage>
</organism>
<dbReference type="InterPro" id="IPR011615">
    <property type="entry name" value="p53_DNA-bd"/>
</dbReference>
<sequence length="747" mass="86240">MRSCGIRGRLNPEGFSRFVNFSMQNLQWGMDQASVATVRRLLFVSKRFFIAVLRQLSSTSVLDYRNDTPLFRLSDSLAIPIPTLASIQYPHLIKSSKYVITNDISPAFLEIIRKAEKITDLTIENILEPNSSASDAIVKLLTHYRKTLKRLSVPWNFGTRVRWIGLELEEVIITANGCEAGLSPLNILHVKAHRIRLEGTNIFDCIKPALMVLYDQPDLPDIYELGICMDKIWGDFEYNFFYILMVRITSIQKVNIIIREPQLTAQELRNTHQFQVFQDVLASQRHGFETATLNELFIGSDGKFQIPIISQPPPVFISQEMLQETGWKQEEETYYPNNPGVYKTSPPGFSSLDPPRISQDLNFNDFPLEMYQAQYISPEDRPADFNMNDYLRFSQVGSQGEAQEILGPNSQPEMEKPSQEEKGDYKTDENYEKAENFSVFVLNDESKSCHDTYYDHENSILYTRKDVTVKFQVGVYTTAFLSHKVRLTITADQSQLFSGKPCKDHIDRVHYARPGTGGFIKTTDKKVVIEMPYPLADQPHLEVTFSCHNSCFKTTKKFFDMLFELHDNTDRVFQQVRMRLKVCAVPSRDAKLNGRNNPAKEIELKTALEQISSDPKVIFAPFFGVDIFKRVVQMVSDSEIRDRHFSSNQNQHLLHNSQIAKDTEIRVWLSRFQQDHYTNVFMDNGIRTMKQLCWEFHKDQRVFTKLKIPAHCAMGMSKSFINWLYSTLQEDKAFLDEYIARLAIAPK</sequence>
<dbReference type="GO" id="GO:0005634">
    <property type="term" value="C:nucleus"/>
    <property type="evidence" value="ECO:0007669"/>
    <property type="project" value="UniProtKB-SubCell"/>
</dbReference>
<dbReference type="GO" id="GO:0003700">
    <property type="term" value="F:DNA-binding transcription factor activity"/>
    <property type="evidence" value="ECO:0007669"/>
    <property type="project" value="InterPro"/>
</dbReference>
<dbReference type="SUPFAM" id="SSF49417">
    <property type="entry name" value="p53-like transcription factors"/>
    <property type="match status" value="1"/>
</dbReference>
<name>A0A7I8WY91_BURXY</name>
<evidence type="ECO:0000313" key="9">
    <source>
        <dbReference type="Proteomes" id="UP000659654"/>
    </source>
</evidence>
<dbReference type="AlphaFoldDB" id="A0A7I8WY91"/>
<dbReference type="InterPro" id="IPR008967">
    <property type="entry name" value="p53-like_TF_DNA-bd_sf"/>
</dbReference>